<comment type="caution">
    <text evidence="1">The sequence shown here is derived from an EMBL/GenBank/DDBJ whole genome shotgun (WGS) entry which is preliminary data.</text>
</comment>
<evidence type="ECO:0000313" key="1">
    <source>
        <dbReference type="EMBL" id="GCE92152.1"/>
    </source>
</evidence>
<reference evidence="1 2" key="1">
    <citation type="journal article" date="2019" name="J Genomics">
        <title>The Draft Genome of a Hydrogen-producing Cyanobacterium, Arthrospira platensis NIES-46.</title>
        <authorList>
            <person name="Suzuki S."/>
            <person name="Yamaguchi H."/>
            <person name="Kawachi M."/>
        </authorList>
    </citation>
    <scope>NUCLEOTIDE SEQUENCE [LARGE SCALE GENOMIC DNA]</scope>
    <source>
        <strain evidence="1 2">NIES-46</strain>
    </source>
</reference>
<dbReference type="RefSeq" id="WP_014276205.1">
    <property type="nucleotide sequence ID" value="NZ_BIMW01000002.1"/>
</dbReference>
<organism evidence="1 2">
    <name type="scientific">Limnospira platensis NIES-46</name>
    <dbReference type="NCBI Taxonomy" id="1236695"/>
    <lineage>
        <taxon>Bacteria</taxon>
        <taxon>Bacillati</taxon>
        <taxon>Cyanobacteriota</taxon>
        <taxon>Cyanophyceae</taxon>
        <taxon>Oscillatoriophycideae</taxon>
        <taxon>Oscillatoriales</taxon>
        <taxon>Sirenicapillariaceae</taxon>
        <taxon>Limnospira</taxon>
    </lineage>
</organism>
<dbReference type="EMBL" id="BIMW01000002">
    <property type="protein sequence ID" value="GCE92152.1"/>
    <property type="molecule type" value="Genomic_DNA"/>
</dbReference>
<protein>
    <submittedName>
        <fullName evidence="1">Uncharacterized protein</fullName>
    </submittedName>
</protein>
<name>A0A5M3T0Z9_LIMPL</name>
<gene>
    <name evidence="1" type="ORF">NIES46_01870</name>
</gene>
<dbReference type="Proteomes" id="UP000326169">
    <property type="component" value="Unassembled WGS sequence"/>
</dbReference>
<evidence type="ECO:0000313" key="2">
    <source>
        <dbReference type="Proteomes" id="UP000326169"/>
    </source>
</evidence>
<proteinExistence type="predicted"/>
<sequence>MNPEKVIAAFLKIWETNPDNIWETSEAIEGLQKLNDSLIACQDKSDADVVEELKKWCRSYPTLTEKIMAEVLGEKKLRGEHNDSPNTGNTAYENLYPKITEILRNRAPKMGKKENQS</sequence>
<dbReference type="GeneID" id="301681164"/>
<accession>A0A5M3T0Z9</accession>
<keyword evidence="2" id="KW-1185">Reference proteome</keyword>